<evidence type="ECO:0000313" key="2">
    <source>
        <dbReference type="Proteomes" id="UP000559653"/>
    </source>
</evidence>
<dbReference type="Proteomes" id="UP000559653">
    <property type="component" value="Unassembled WGS sequence"/>
</dbReference>
<organism evidence="1 2">
    <name type="scientific">Candidatus Nitrosomaritimum aestuariumsis</name>
    <dbReference type="NCBI Taxonomy" id="3342354"/>
    <lineage>
        <taxon>Archaea</taxon>
        <taxon>Nitrososphaerota</taxon>
        <taxon>Nitrososphaeria</taxon>
        <taxon>Nitrosopumilales</taxon>
        <taxon>Nitrosopumilaceae</taxon>
        <taxon>Candidatus Nitrosomaritimum</taxon>
    </lineage>
</organism>
<evidence type="ECO:0000313" key="1">
    <source>
        <dbReference type="EMBL" id="MBA4452153.1"/>
    </source>
</evidence>
<protein>
    <submittedName>
        <fullName evidence="1">Uncharacterized protein</fullName>
    </submittedName>
</protein>
<name>A0AC60VY12_9ARCH</name>
<proteinExistence type="predicted"/>
<comment type="caution">
    <text evidence="1">The sequence shown here is derived from an EMBL/GenBank/DDBJ whole genome shotgun (WGS) entry which is preliminary data.</text>
</comment>
<reference evidence="1 2" key="1">
    <citation type="journal article" date="2020" name="Appl. Environ. Microbiol.">
        <title>Genomic Characteristics of a Novel Species of Ammonia-Oxidizing Archaea from the Jiulong River Estuary.</title>
        <authorList>
            <person name="Zou D."/>
            <person name="Wan R."/>
            <person name="Han L."/>
            <person name="Xu M.N."/>
            <person name="Liu Y."/>
            <person name="Liu H."/>
            <person name="Kao S.J."/>
            <person name="Li M."/>
        </authorList>
    </citation>
    <scope>NUCLEOTIDE SEQUENCE [LARGE SCALE GENOMIC DNA]</scope>
    <source>
        <strain evidence="1">W1bin1</strain>
    </source>
</reference>
<accession>A0AC60VY12</accession>
<gene>
    <name evidence="1" type="ORF">H2B03_03115</name>
</gene>
<sequence length="61" mass="6588">MALGIIIAVVVIAILAVIMLKMYKSTSKTSYFGEPSRCQVCGRKGTATNCPFCKSDSKSLR</sequence>
<dbReference type="EMBL" id="JACEMZ010000011">
    <property type="protein sequence ID" value="MBA4452153.1"/>
    <property type="molecule type" value="Genomic_DNA"/>
</dbReference>